<dbReference type="AlphaFoldDB" id="A0A061GP59"/>
<reference evidence="1 2" key="1">
    <citation type="journal article" date="2013" name="Genome Biol.">
        <title>The genome sequence of the most widely cultivated cacao type and its use to identify candidate genes regulating pod color.</title>
        <authorList>
            <person name="Motamayor J.C."/>
            <person name="Mockaitis K."/>
            <person name="Schmutz J."/>
            <person name="Haiminen N."/>
            <person name="Iii D.L."/>
            <person name="Cornejo O."/>
            <person name="Findley S.D."/>
            <person name="Zheng P."/>
            <person name="Utro F."/>
            <person name="Royaert S."/>
            <person name="Saski C."/>
            <person name="Jenkins J."/>
            <person name="Podicheti R."/>
            <person name="Zhao M."/>
            <person name="Scheffler B.E."/>
            <person name="Stack J.C."/>
            <person name="Feltus F.A."/>
            <person name="Mustiga G.M."/>
            <person name="Amores F."/>
            <person name="Phillips W."/>
            <person name="Marelli J.P."/>
            <person name="May G.D."/>
            <person name="Shapiro H."/>
            <person name="Ma J."/>
            <person name="Bustamante C.D."/>
            <person name="Schnell R.J."/>
            <person name="Main D."/>
            <person name="Gilbert D."/>
            <person name="Parida L."/>
            <person name="Kuhn D.N."/>
        </authorList>
    </citation>
    <scope>NUCLEOTIDE SEQUENCE [LARGE SCALE GENOMIC DNA]</scope>
    <source>
        <strain evidence="2">cv. Matina 1-6</strain>
    </source>
</reference>
<dbReference type="Proteomes" id="UP000026915">
    <property type="component" value="Chromosome 6"/>
</dbReference>
<keyword evidence="2" id="KW-1185">Reference proteome</keyword>
<accession>A0A061GP59</accession>
<dbReference type="InParanoid" id="A0A061GP59"/>
<evidence type="ECO:0000313" key="2">
    <source>
        <dbReference type="Proteomes" id="UP000026915"/>
    </source>
</evidence>
<evidence type="ECO:0000313" key="1">
    <source>
        <dbReference type="EMBL" id="EOY28919.1"/>
    </source>
</evidence>
<dbReference type="HOGENOM" id="CLU_2781003_0_0_1"/>
<sequence>MTLQPYNTNLPSPPQQPHLPSLPSLFLLLLKFNLNKQITFPSVLSLYPFPGFSSCKPGFVYHYDPSLRC</sequence>
<gene>
    <name evidence="1" type="ORF">TCM_030386</name>
</gene>
<dbReference type="Gramene" id="EOY28919">
    <property type="protein sequence ID" value="EOY28919"/>
    <property type="gene ID" value="TCM_030386"/>
</dbReference>
<protein>
    <submittedName>
        <fullName evidence="1">Uncharacterized protein</fullName>
    </submittedName>
</protein>
<proteinExistence type="predicted"/>
<name>A0A061GP59_THECC</name>
<organism evidence="1 2">
    <name type="scientific">Theobroma cacao</name>
    <name type="common">Cacao</name>
    <name type="synonym">Cocoa</name>
    <dbReference type="NCBI Taxonomy" id="3641"/>
    <lineage>
        <taxon>Eukaryota</taxon>
        <taxon>Viridiplantae</taxon>
        <taxon>Streptophyta</taxon>
        <taxon>Embryophyta</taxon>
        <taxon>Tracheophyta</taxon>
        <taxon>Spermatophyta</taxon>
        <taxon>Magnoliopsida</taxon>
        <taxon>eudicotyledons</taxon>
        <taxon>Gunneridae</taxon>
        <taxon>Pentapetalae</taxon>
        <taxon>rosids</taxon>
        <taxon>malvids</taxon>
        <taxon>Malvales</taxon>
        <taxon>Malvaceae</taxon>
        <taxon>Byttnerioideae</taxon>
        <taxon>Theobroma</taxon>
    </lineage>
</organism>
<dbReference type="EMBL" id="CM001884">
    <property type="protein sequence ID" value="EOY28919.1"/>
    <property type="molecule type" value="Genomic_DNA"/>
</dbReference>